<sequence length="250" mass="29390">MLQKARSANSKSFLRELEFALIIISDDNVRSYFLQKLAEVFAKRKKPDQLFTGEKAIKKEILAYLNQKGEIRTANVWCRNIDINIKDIQELNAVLFNKLLTAKAEGILEIHLQDREINSPHVQFVGTNAHIAEQIIAQVLVDFGYESSIESAIGRKDEFIPYYEIDESARTAKLDDMIEYVEQKEKREFEAYSEKFDKESKKTQELLQKIKERTQSLKKSIQSSDELFKQDIANRRNKLRRIRRRIFKRK</sequence>
<evidence type="ECO:0000313" key="2">
    <source>
        <dbReference type="Proteomes" id="UP000789803"/>
    </source>
</evidence>
<gene>
    <name evidence="1" type="ORF">LMG7974_01593</name>
</gene>
<reference evidence="1 2" key="1">
    <citation type="submission" date="2020-11" db="EMBL/GenBank/DDBJ databases">
        <authorList>
            <person name="Peeters C."/>
        </authorList>
    </citation>
    <scope>NUCLEOTIDE SEQUENCE [LARGE SCALE GENOMIC DNA]</scope>
    <source>
        <strain evidence="1 2">LMG 7974</strain>
    </source>
</reference>
<dbReference type="Proteomes" id="UP000789803">
    <property type="component" value="Unassembled WGS sequence"/>
</dbReference>
<evidence type="ECO:0000313" key="1">
    <source>
        <dbReference type="EMBL" id="CAD7289516.1"/>
    </source>
</evidence>
<name>A0ABN7KAP3_9BACT</name>
<dbReference type="RefSeq" id="WP_229933372.1">
    <property type="nucleotide sequence ID" value="NZ_CAJHOF010000017.1"/>
</dbReference>
<keyword evidence="2" id="KW-1185">Reference proteome</keyword>
<accession>A0ABN7KAP3</accession>
<protein>
    <submittedName>
        <fullName evidence="1">Uncharacterized protein</fullName>
    </submittedName>
</protein>
<proteinExistence type="predicted"/>
<dbReference type="EMBL" id="CAJHOF010000017">
    <property type="protein sequence ID" value="CAD7289516.1"/>
    <property type="molecule type" value="Genomic_DNA"/>
</dbReference>
<organism evidence="1 2">
    <name type="scientific">Campylobacter majalis</name>
    <dbReference type="NCBI Taxonomy" id="2790656"/>
    <lineage>
        <taxon>Bacteria</taxon>
        <taxon>Pseudomonadati</taxon>
        <taxon>Campylobacterota</taxon>
        <taxon>Epsilonproteobacteria</taxon>
        <taxon>Campylobacterales</taxon>
        <taxon>Campylobacteraceae</taxon>
        <taxon>Campylobacter</taxon>
    </lineage>
</organism>
<comment type="caution">
    <text evidence="1">The sequence shown here is derived from an EMBL/GenBank/DDBJ whole genome shotgun (WGS) entry which is preliminary data.</text>
</comment>